<organism evidence="1 2">
    <name type="scientific">Dallia pectoralis</name>
    <name type="common">Alaska blackfish</name>
    <dbReference type="NCBI Taxonomy" id="75939"/>
    <lineage>
        <taxon>Eukaryota</taxon>
        <taxon>Metazoa</taxon>
        <taxon>Chordata</taxon>
        <taxon>Craniata</taxon>
        <taxon>Vertebrata</taxon>
        <taxon>Euteleostomi</taxon>
        <taxon>Actinopterygii</taxon>
        <taxon>Neopterygii</taxon>
        <taxon>Teleostei</taxon>
        <taxon>Protacanthopterygii</taxon>
        <taxon>Esociformes</taxon>
        <taxon>Umbridae</taxon>
        <taxon>Dallia</taxon>
    </lineage>
</organism>
<sequence length="93" mass="10499">MPRVAFETPVWPRLQRPDYTMSAIAQPFEGPSNAGRWPQDSSLLPRAPFFLSCRHRRCLSGLRDRAEDGEQMGRFRWGKDATASAAGKCLSFV</sequence>
<keyword evidence="2" id="KW-1185">Reference proteome</keyword>
<proteinExistence type="predicted"/>
<comment type="caution">
    <text evidence="1">The sequence shown here is derived from an EMBL/GenBank/DDBJ whole genome shotgun (WGS) entry which is preliminary data.</text>
</comment>
<protein>
    <submittedName>
        <fullName evidence="1">Uncharacterized protein</fullName>
    </submittedName>
</protein>
<reference evidence="1" key="1">
    <citation type="submission" date="2021-05" db="EMBL/GenBank/DDBJ databases">
        <authorList>
            <person name="Pan Q."/>
            <person name="Jouanno E."/>
            <person name="Zahm M."/>
            <person name="Klopp C."/>
            <person name="Cabau C."/>
            <person name="Louis A."/>
            <person name="Berthelot C."/>
            <person name="Parey E."/>
            <person name="Roest Crollius H."/>
            <person name="Montfort J."/>
            <person name="Robinson-Rechavi M."/>
            <person name="Bouchez O."/>
            <person name="Lampietro C."/>
            <person name="Lopez Roques C."/>
            <person name="Donnadieu C."/>
            <person name="Postlethwait J."/>
            <person name="Bobe J."/>
            <person name="Dillon D."/>
            <person name="Chandos A."/>
            <person name="von Hippel F."/>
            <person name="Guiguen Y."/>
        </authorList>
    </citation>
    <scope>NUCLEOTIDE SEQUENCE</scope>
    <source>
        <strain evidence="1">YG-Jan2019</strain>
    </source>
</reference>
<accession>A0ACC2F234</accession>
<evidence type="ECO:0000313" key="1">
    <source>
        <dbReference type="EMBL" id="KAJ7985435.1"/>
    </source>
</evidence>
<name>A0ACC2F234_DALPE</name>
<gene>
    <name evidence="1" type="ORF">DPEC_G00352010</name>
</gene>
<dbReference type="EMBL" id="CM055763">
    <property type="protein sequence ID" value="KAJ7985435.1"/>
    <property type="molecule type" value="Genomic_DNA"/>
</dbReference>
<evidence type="ECO:0000313" key="2">
    <source>
        <dbReference type="Proteomes" id="UP001157502"/>
    </source>
</evidence>
<dbReference type="Proteomes" id="UP001157502">
    <property type="component" value="Chromosome 36"/>
</dbReference>